<dbReference type="PANTHER" id="PTHR46791">
    <property type="entry name" value="EXPRESSED PROTEIN"/>
    <property type="match status" value="1"/>
</dbReference>
<dbReference type="EMBL" id="JAWWNJ010000272">
    <property type="protein sequence ID" value="KAK6966469.1"/>
    <property type="molecule type" value="Genomic_DNA"/>
</dbReference>
<keyword evidence="3" id="KW-1185">Reference proteome</keyword>
<gene>
    <name evidence="2" type="ORF">R3P38DRAFT_2590842</name>
</gene>
<dbReference type="Proteomes" id="UP001362999">
    <property type="component" value="Unassembled WGS sequence"/>
</dbReference>
<sequence length="117" mass="13686">MTDADLDALVTEFKQTKRASGRRYMVAALRNKGLRVQKKRVRKSLARVDTLGQMLRKKNIRRRKYSVPRPNHLWHCDGHHKLISWGSVIHGFVDGYCRTVCFHYADHVMRQIPASSR</sequence>
<dbReference type="AlphaFoldDB" id="A0AAV9YZH4"/>
<comment type="caution">
    <text evidence="2">The sequence shown here is derived from an EMBL/GenBank/DDBJ whole genome shotgun (WGS) entry which is preliminary data.</text>
</comment>
<dbReference type="Pfam" id="PF24764">
    <property type="entry name" value="rva_4"/>
    <property type="match status" value="1"/>
</dbReference>
<evidence type="ECO:0000259" key="1">
    <source>
        <dbReference type="Pfam" id="PF24764"/>
    </source>
</evidence>
<evidence type="ECO:0000313" key="3">
    <source>
        <dbReference type="Proteomes" id="UP001362999"/>
    </source>
</evidence>
<organism evidence="2 3">
    <name type="scientific">Favolaschia claudopus</name>
    <dbReference type="NCBI Taxonomy" id="2862362"/>
    <lineage>
        <taxon>Eukaryota</taxon>
        <taxon>Fungi</taxon>
        <taxon>Dikarya</taxon>
        <taxon>Basidiomycota</taxon>
        <taxon>Agaricomycotina</taxon>
        <taxon>Agaricomycetes</taxon>
        <taxon>Agaricomycetidae</taxon>
        <taxon>Agaricales</taxon>
        <taxon>Marasmiineae</taxon>
        <taxon>Mycenaceae</taxon>
        <taxon>Favolaschia</taxon>
    </lineage>
</organism>
<feature type="domain" description="Integrase core" evidence="1">
    <location>
        <begin position="65"/>
        <end position="105"/>
    </location>
</feature>
<proteinExistence type="predicted"/>
<dbReference type="PANTHER" id="PTHR46791:SF5">
    <property type="entry name" value="CLR5 DOMAIN-CONTAINING PROTEIN-RELATED"/>
    <property type="match status" value="1"/>
</dbReference>
<evidence type="ECO:0000313" key="2">
    <source>
        <dbReference type="EMBL" id="KAK6966469.1"/>
    </source>
</evidence>
<name>A0AAV9YZH4_9AGAR</name>
<reference evidence="2 3" key="1">
    <citation type="journal article" date="2024" name="J Genomics">
        <title>Draft genome sequencing and assembly of Favolaschia claudopus CIRM-BRFM 2984 isolated from oak limbs.</title>
        <authorList>
            <person name="Navarro D."/>
            <person name="Drula E."/>
            <person name="Chaduli D."/>
            <person name="Cazenave R."/>
            <person name="Ahrendt S."/>
            <person name="Wang J."/>
            <person name="Lipzen A."/>
            <person name="Daum C."/>
            <person name="Barry K."/>
            <person name="Grigoriev I.V."/>
            <person name="Favel A."/>
            <person name="Rosso M.N."/>
            <person name="Martin F."/>
        </authorList>
    </citation>
    <scope>NUCLEOTIDE SEQUENCE [LARGE SCALE GENOMIC DNA]</scope>
    <source>
        <strain evidence="2 3">CIRM-BRFM 2984</strain>
    </source>
</reference>
<accession>A0AAV9YZH4</accession>
<protein>
    <recommendedName>
        <fullName evidence="1">Integrase core domain-containing protein</fullName>
    </recommendedName>
</protein>
<dbReference type="InterPro" id="IPR058913">
    <property type="entry name" value="Integrase_dom_put"/>
</dbReference>